<evidence type="ECO:0000256" key="1">
    <source>
        <dbReference type="SAM" id="MobiDB-lite"/>
    </source>
</evidence>
<dbReference type="RefSeq" id="WP_051610876.1">
    <property type="nucleotide sequence ID" value="NZ_NTMR01000017.1"/>
</dbReference>
<sequence length="173" mass="19160">MSNESVIIKSMDINQLREMLQKSGYRSTDAEHNGAIQLLSGTQGIGFTLRLGNPAGEEGQVLDFVLSCALRVQGELPAALVYEWNSQKRFARLSPVNDFLVLEMDVVVAGGVSERYLQANMELWDRLVQDYVLFLRNFALKNSQVSAPELSTAEPEPTAADQLEDDAPLEQQA</sequence>
<feature type="region of interest" description="Disordered" evidence="1">
    <location>
        <begin position="146"/>
        <end position="173"/>
    </location>
</feature>
<evidence type="ECO:0000313" key="2">
    <source>
        <dbReference type="EMBL" id="PBK03625.1"/>
    </source>
</evidence>
<dbReference type="AlphaFoldDB" id="A0A2A3MG58"/>
<dbReference type="InterPro" id="IPR019660">
    <property type="entry name" value="Put_sensory_transdc_reg_YbjN"/>
</dbReference>
<gene>
    <name evidence="2" type="ORF">CNQ84_13690</name>
</gene>
<dbReference type="Proteomes" id="UP000242313">
    <property type="component" value="Unassembled WGS sequence"/>
</dbReference>
<protein>
    <submittedName>
        <fullName evidence="2">YbjN domain-containing protein</fullName>
    </submittedName>
</protein>
<name>A0A2A3MG58_9PSED</name>
<reference evidence="2 3" key="1">
    <citation type="submission" date="2017-09" db="EMBL/GenBank/DDBJ databases">
        <title>Pseudomonas abyssi sp. nov. isolated from Abyssopelagic Water.</title>
        <authorList>
            <person name="Wei Y."/>
        </authorList>
    </citation>
    <scope>NUCLEOTIDE SEQUENCE [LARGE SCALE GENOMIC DNA]</scope>
    <source>
        <strain evidence="2 3">MT5</strain>
    </source>
</reference>
<dbReference type="EMBL" id="NTMR01000017">
    <property type="protein sequence ID" value="PBK03625.1"/>
    <property type="molecule type" value="Genomic_DNA"/>
</dbReference>
<keyword evidence="3" id="KW-1185">Reference proteome</keyword>
<accession>A0A2A3MG58</accession>
<evidence type="ECO:0000313" key="3">
    <source>
        <dbReference type="Proteomes" id="UP000242313"/>
    </source>
</evidence>
<dbReference type="Pfam" id="PF10722">
    <property type="entry name" value="YbjN"/>
    <property type="match status" value="1"/>
</dbReference>
<proteinExistence type="predicted"/>
<organism evidence="2 3">
    <name type="scientific">Pseudomonas abyssi</name>
    <dbReference type="NCBI Taxonomy" id="170540"/>
    <lineage>
        <taxon>Bacteria</taxon>
        <taxon>Pseudomonadati</taxon>
        <taxon>Pseudomonadota</taxon>
        <taxon>Gammaproteobacteria</taxon>
        <taxon>Pseudomonadales</taxon>
        <taxon>Pseudomonadaceae</taxon>
        <taxon>Pseudomonas</taxon>
    </lineage>
</organism>
<feature type="compositionally biased region" description="Acidic residues" evidence="1">
    <location>
        <begin position="162"/>
        <end position="173"/>
    </location>
</feature>
<comment type="caution">
    <text evidence="2">The sequence shown here is derived from an EMBL/GenBank/DDBJ whole genome shotgun (WGS) entry which is preliminary data.</text>
</comment>